<accession>A0ABQ9UC17</accession>
<gene>
    <name evidence="3" type="ORF">P7K49_027570</name>
</gene>
<organism evidence="3 4">
    <name type="scientific">Saguinus oedipus</name>
    <name type="common">Cotton-top tamarin</name>
    <name type="synonym">Oedipomidas oedipus</name>
    <dbReference type="NCBI Taxonomy" id="9490"/>
    <lineage>
        <taxon>Eukaryota</taxon>
        <taxon>Metazoa</taxon>
        <taxon>Chordata</taxon>
        <taxon>Craniata</taxon>
        <taxon>Vertebrata</taxon>
        <taxon>Euteleostomi</taxon>
        <taxon>Mammalia</taxon>
        <taxon>Eutheria</taxon>
        <taxon>Euarchontoglires</taxon>
        <taxon>Primates</taxon>
        <taxon>Haplorrhini</taxon>
        <taxon>Platyrrhini</taxon>
        <taxon>Cebidae</taxon>
        <taxon>Callitrichinae</taxon>
        <taxon>Saguinus</taxon>
    </lineage>
</organism>
<protein>
    <submittedName>
        <fullName evidence="3">Uncharacterized protein</fullName>
    </submittedName>
</protein>
<proteinExistence type="predicted"/>
<evidence type="ECO:0000256" key="2">
    <source>
        <dbReference type="SAM" id="SignalP"/>
    </source>
</evidence>
<keyword evidence="4" id="KW-1185">Reference proteome</keyword>
<evidence type="ECO:0000313" key="3">
    <source>
        <dbReference type="EMBL" id="KAK2093832.1"/>
    </source>
</evidence>
<name>A0ABQ9UC17_SAGOE</name>
<feature type="chain" id="PRO_5045042916" evidence="2">
    <location>
        <begin position="20"/>
        <end position="138"/>
    </location>
</feature>
<feature type="signal peptide" evidence="2">
    <location>
        <begin position="1"/>
        <end position="19"/>
    </location>
</feature>
<reference evidence="3 4" key="1">
    <citation type="submission" date="2023-05" db="EMBL/GenBank/DDBJ databases">
        <title>B98-5 Cell Line De Novo Hybrid Assembly: An Optical Mapping Approach.</title>
        <authorList>
            <person name="Kananen K."/>
            <person name="Auerbach J.A."/>
            <person name="Kautto E."/>
            <person name="Blachly J.S."/>
        </authorList>
    </citation>
    <scope>NUCLEOTIDE SEQUENCE [LARGE SCALE GENOMIC DNA]</scope>
    <source>
        <strain evidence="3">B95-8</strain>
        <tissue evidence="3">Cell line</tissue>
    </source>
</reference>
<feature type="region of interest" description="Disordered" evidence="1">
    <location>
        <begin position="105"/>
        <end position="138"/>
    </location>
</feature>
<dbReference type="EMBL" id="JASSZA010000014">
    <property type="protein sequence ID" value="KAK2093832.1"/>
    <property type="molecule type" value="Genomic_DNA"/>
</dbReference>
<keyword evidence="2" id="KW-0732">Signal</keyword>
<evidence type="ECO:0000313" key="4">
    <source>
        <dbReference type="Proteomes" id="UP001266305"/>
    </source>
</evidence>
<feature type="region of interest" description="Disordered" evidence="1">
    <location>
        <begin position="43"/>
        <end position="63"/>
    </location>
</feature>
<feature type="compositionally biased region" description="Basic and acidic residues" evidence="1">
    <location>
        <begin position="48"/>
        <end position="57"/>
    </location>
</feature>
<dbReference type="Proteomes" id="UP001266305">
    <property type="component" value="Unassembled WGS sequence"/>
</dbReference>
<comment type="caution">
    <text evidence="3">The sequence shown here is derived from an EMBL/GenBank/DDBJ whole genome shotgun (WGS) entry which is preliminary data.</text>
</comment>
<evidence type="ECO:0000256" key="1">
    <source>
        <dbReference type="SAM" id="MobiDB-lite"/>
    </source>
</evidence>
<sequence length="138" mass="14963">MWAWSDGTWLHFLSTRAEGLLPVAGLYPSLDPGSFTDLIQATGPVPPRHVDRGEPRKGLRSNPAHEPAAFCLFASREAGLEFQQPGLTSGSQILSLQWAAVQARSREGVTPSTWTPQEEEEGPAGGAQQTPLERAMWA</sequence>